<dbReference type="InterPro" id="IPR036047">
    <property type="entry name" value="F-box-like_dom_sf"/>
</dbReference>
<dbReference type="Gene3D" id="2.60.120.200">
    <property type="match status" value="1"/>
</dbReference>
<dbReference type="Pfam" id="PF13385">
    <property type="entry name" value="Laminin_G_3"/>
    <property type="match status" value="1"/>
</dbReference>
<dbReference type="SUPFAM" id="SSF49899">
    <property type="entry name" value="Concanavalin A-like lectins/glucanases"/>
    <property type="match status" value="1"/>
</dbReference>
<evidence type="ECO:0000313" key="2">
    <source>
        <dbReference type="EMBL" id="CAF4206378.1"/>
    </source>
</evidence>
<dbReference type="Proteomes" id="UP000681722">
    <property type="component" value="Unassembled WGS sequence"/>
</dbReference>
<dbReference type="EMBL" id="CAJNOQ010014513">
    <property type="protein sequence ID" value="CAF1343118.1"/>
    <property type="molecule type" value="Genomic_DNA"/>
</dbReference>
<accession>A0A815GVS8</accession>
<sequence>MPLCFNSTMSYDPITPRATTAAAASCPTNDCDFNILQLSPEVLAIIFSKSFDKSSLDQLLKLSTVCRTFRHLIINDWFLQKYYFSFFHKLNIWCQFSNESTTSGDSDDFLHNSVKNIIDEEKTLINKSIPPEIETNGFFNHGPCLTFSDSCTHIEKCYELNADNFSFSFWFLSRATHFDLPLMHIVFENEQSRLSLRFRVHDNQLQFWIPCTPRWITLGQWQINEWHHIAVVFVSLETPQTIKIYLNSNKNVLKIRTCSYVHVGPFRSLKVAIGYVNGSFADFAVWSTILLPIEIRSIFHQKTTINKVNVAKYIFDNWNKENESTVSSLSIAGTGIADNEG</sequence>
<proteinExistence type="predicted"/>
<reference evidence="1" key="1">
    <citation type="submission" date="2021-02" db="EMBL/GenBank/DDBJ databases">
        <authorList>
            <person name="Nowell W R."/>
        </authorList>
    </citation>
    <scope>NUCLEOTIDE SEQUENCE</scope>
</reference>
<organism evidence="1 3">
    <name type="scientific">Didymodactylos carnosus</name>
    <dbReference type="NCBI Taxonomy" id="1234261"/>
    <lineage>
        <taxon>Eukaryota</taxon>
        <taxon>Metazoa</taxon>
        <taxon>Spiralia</taxon>
        <taxon>Gnathifera</taxon>
        <taxon>Rotifera</taxon>
        <taxon>Eurotatoria</taxon>
        <taxon>Bdelloidea</taxon>
        <taxon>Philodinida</taxon>
        <taxon>Philodinidae</taxon>
        <taxon>Didymodactylos</taxon>
    </lineage>
</organism>
<protein>
    <recommendedName>
        <fullName evidence="4">F-box domain-containing protein</fullName>
    </recommendedName>
</protein>
<comment type="caution">
    <text evidence="1">The sequence shown here is derived from an EMBL/GenBank/DDBJ whole genome shotgun (WGS) entry which is preliminary data.</text>
</comment>
<evidence type="ECO:0008006" key="4">
    <source>
        <dbReference type="Google" id="ProtNLM"/>
    </source>
</evidence>
<name>A0A815GVS8_9BILA</name>
<dbReference type="InterPro" id="IPR013320">
    <property type="entry name" value="ConA-like_dom_sf"/>
</dbReference>
<gene>
    <name evidence="1" type="ORF">GPM918_LOCUS30532</name>
    <name evidence="2" type="ORF">SRO942_LOCUS31150</name>
</gene>
<dbReference type="AlphaFoldDB" id="A0A815GVS8"/>
<evidence type="ECO:0000313" key="1">
    <source>
        <dbReference type="EMBL" id="CAF1343118.1"/>
    </source>
</evidence>
<dbReference type="Proteomes" id="UP000663829">
    <property type="component" value="Unassembled WGS sequence"/>
</dbReference>
<dbReference type="SUPFAM" id="SSF81383">
    <property type="entry name" value="F-box domain"/>
    <property type="match status" value="1"/>
</dbReference>
<dbReference type="EMBL" id="CAJOBC010059995">
    <property type="protein sequence ID" value="CAF4206378.1"/>
    <property type="molecule type" value="Genomic_DNA"/>
</dbReference>
<evidence type="ECO:0000313" key="3">
    <source>
        <dbReference type="Proteomes" id="UP000663829"/>
    </source>
</evidence>
<keyword evidence="3" id="KW-1185">Reference proteome</keyword>